<sequence length="255" mass="27794">MKRSVYGILILLMLVLAMPVFSGGSQDEETVIQFAGSGGYPPFNFINENNEVIGFDVDVAREIAERLGYELDYVTTAWDGIIEGLRAGRYNGILGSMAITPERQQVVDFSEPYYYSGAQLIVSKDSGISSPADLTKSHNVGLVTGTTFAQDAEKLGVSIKYYEDDNQTLMELINGRLDAVITDRVVGLNAMSKIQGGDSLTLAGELLRKEECAIAFQKDDPLRDTVNGILKEMRADGTLAGISESWFNGENITNP</sequence>
<dbReference type="InterPro" id="IPR018313">
    <property type="entry name" value="SBP_3_CS"/>
</dbReference>
<dbReference type="STRING" id="1963862.B4O97_13640"/>
<keyword evidence="3" id="KW-0732">Signal</keyword>
<dbReference type="InterPro" id="IPR001638">
    <property type="entry name" value="Solute-binding_3/MltF_N"/>
</dbReference>
<evidence type="ECO:0000256" key="2">
    <source>
        <dbReference type="ARBA" id="ARBA00010333"/>
    </source>
</evidence>
<dbReference type="EMBL" id="MWQY01000015">
    <property type="protein sequence ID" value="ORC34119.1"/>
    <property type="molecule type" value="Genomic_DNA"/>
</dbReference>
<feature type="domain" description="Ionotropic glutamate receptor C-terminal" evidence="6">
    <location>
        <begin position="31"/>
        <end position="249"/>
    </location>
</feature>
<dbReference type="Proteomes" id="UP000192343">
    <property type="component" value="Unassembled WGS sequence"/>
</dbReference>
<evidence type="ECO:0000259" key="5">
    <source>
        <dbReference type="SMART" id="SM00062"/>
    </source>
</evidence>
<dbReference type="RefSeq" id="WP_083051628.1">
    <property type="nucleotide sequence ID" value="NZ_MWQY01000015.1"/>
</dbReference>
<feature type="domain" description="Solute-binding protein family 3/N-terminal" evidence="5">
    <location>
        <begin position="31"/>
        <end position="250"/>
    </location>
</feature>
<evidence type="ECO:0000256" key="1">
    <source>
        <dbReference type="ARBA" id="ARBA00004196"/>
    </source>
</evidence>
<dbReference type="Gene3D" id="3.40.190.10">
    <property type="entry name" value="Periplasmic binding protein-like II"/>
    <property type="match status" value="2"/>
</dbReference>
<accession>A0A1Y1RWV7</accession>
<dbReference type="OrthoDB" id="115856at2"/>
<dbReference type="InterPro" id="IPR001320">
    <property type="entry name" value="Iontro_rcpt_C"/>
</dbReference>
<dbReference type="SUPFAM" id="SSF53850">
    <property type="entry name" value="Periplasmic binding protein-like II"/>
    <property type="match status" value="1"/>
</dbReference>
<dbReference type="PANTHER" id="PTHR35936:SF19">
    <property type="entry name" value="AMINO-ACID-BINDING PROTEIN YXEM-RELATED"/>
    <property type="match status" value="1"/>
</dbReference>
<reference evidence="7 8" key="1">
    <citation type="submission" date="2017-03" db="EMBL/GenBank/DDBJ databases">
        <title>Draft Genome sequence of Marispirochaeta sp. strain JC444.</title>
        <authorList>
            <person name="Shivani Y."/>
            <person name="Subhash Y."/>
            <person name="Sasikala C."/>
            <person name="Ramana C."/>
        </authorList>
    </citation>
    <scope>NUCLEOTIDE SEQUENCE [LARGE SCALE GENOMIC DNA]</scope>
    <source>
        <strain evidence="7 8">JC444</strain>
    </source>
</reference>
<organism evidence="7 8">
    <name type="scientific">Marispirochaeta aestuarii</name>
    <dbReference type="NCBI Taxonomy" id="1963862"/>
    <lineage>
        <taxon>Bacteria</taxon>
        <taxon>Pseudomonadati</taxon>
        <taxon>Spirochaetota</taxon>
        <taxon>Spirochaetia</taxon>
        <taxon>Spirochaetales</taxon>
        <taxon>Spirochaetaceae</taxon>
        <taxon>Marispirochaeta</taxon>
    </lineage>
</organism>
<keyword evidence="8" id="KW-1185">Reference proteome</keyword>
<dbReference type="CDD" id="cd13713">
    <property type="entry name" value="PBP2_Cystine_like_1"/>
    <property type="match status" value="1"/>
</dbReference>
<dbReference type="GO" id="GO:0015276">
    <property type="term" value="F:ligand-gated monoatomic ion channel activity"/>
    <property type="evidence" value="ECO:0007669"/>
    <property type="project" value="InterPro"/>
</dbReference>
<dbReference type="AlphaFoldDB" id="A0A1Y1RWV7"/>
<name>A0A1Y1RWV7_9SPIO</name>
<dbReference type="PROSITE" id="PS01039">
    <property type="entry name" value="SBP_BACTERIAL_3"/>
    <property type="match status" value="1"/>
</dbReference>
<dbReference type="GO" id="GO:0016020">
    <property type="term" value="C:membrane"/>
    <property type="evidence" value="ECO:0007669"/>
    <property type="project" value="InterPro"/>
</dbReference>
<comment type="caution">
    <text evidence="7">The sequence shown here is derived from an EMBL/GenBank/DDBJ whole genome shotgun (WGS) entry which is preliminary data.</text>
</comment>
<gene>
    <name evidence="7" type="ORF">B4O97_13640</name>
</gene>
<evidence type="ECO:0000259" key="6">
    <source>
        <dbReference type="SMART" id="SM00079"/>
    </source>
</evidence>
<dbReference type="GO" id="GO:0030313">
    <property type="term" value="C:cell envelope"/>
    <property type="evidence" value="ECO:0007669"/>
    <property type="project" value="UniProtKB-SubCell"/>
</dbReference>
<evidence type="ECO:0000256" key="3">
    <source>
        <dbReference type="ARBA" id="ARBA00022729"/>
    </source>
</evidence>
<dbReference type="PANTHER" id="PTHR35936">
    <property type="entry name" value="MEMBRANE-BOUND LYTIC MUREIN TRANSGLYCOSYLASE F"/>
    <property type="match status" value="1"/>
</dbReference>
<comment type="similarity">
    <text evidence="2 4">Belongs to the bacterial solute-binding protein 3 family.</text>
</comment>
<evidence type="ECO:0000313" key="7">
    <source>
        <dbReference type="EMBL" id="ORC34119.1"/>
    </source>
</evidence>
<evidence type="ECO:0000256" key="4">
    <source>
        <dbReference type="RuleBase" id="RU003744"/>
    </source>
</evidence>
<protein>
    <submittedName>
        <fullName evidence="7">ABC transporter substrate-binding protein</fullName>
    </submittedName>
</protein>
<comment type="subcellular location">
    <subcellularLocation>
        <location evidence="1">Cell envelope</location>
    </subcellularLocation>
</comment>
<dbReference type="SMART" id="SM00062">
    <property type="entry name" value="PBPb"/>
    <property type="match status" value="1"/>
</dbReference>
<dbReference type="SMART" id="SM00079">
    <property type="entry name" value="PBPe"/>
    <property type="match status" value="1"/>
</dbReference>
<proteinExistence type="inferred from homology"/>
<evidence type="ECO:0000313" key="8">
    <source>
        <dbReference type="Proteomes" id="UP000192343"/>
    </source>
</evidence>
<dbReference type="Pfam" id="PF00497">
    <property type="entry name" value="SBP_bac_3"/>
    <property type="match status" value="1"/>
</dbReference>